<dbReference type="EMBL" id="DXGG01000163">
    <property type="protein sequence ID" value="HIW87645.1"/>
    <property type="molecule type" value="Genomic_DNA"/>
</dbReference>
<organism evidence="2 3">
    <name type="scientific">Candidatus Onthomorpha intestinigallinarum</name>
    <dbReference type="NCBI Taxonomy" id="2840880"/>
    <lineage>
        <taxon>Bacteria</taxon>
        <taxon>Pseudomonadati</taxon>
        <taxon>Bacteroidota</taxon>
        <taxon>Bacteroidia</taxon>
        <taxon>Bacteroidales</taxon>
        <taxon>Candidatus Onthomorpha</taxon>
    </lineage>
</organism>
<comment type="caution">
    <text evidence="2">The sequence shown here is derived from an EMBL/GenBank/DDBJ whole genome shotgun (WGS) entry which is preliminary data.</text>
</comment>
<proteinExistence type="predicted"/>
<reference evidence="2" key="2">
    <citation type="submission" date="2021-04" db="EMBL/GenBank/DDBJ databases">
        <authorList>
            <person name="Gilroy R."/>
        </authorList>
    </citation>
    <scope>NUCLEOTIDE SEQUENCE</scope>
    <source>
        <strain evidence="2">Gambia16-930</strain>
    </source>
</reference>
<protein>
    <submittedName>
        <fullName evidence="2">Uncharacterized protein</fullName>
    </submittedName>
</protein>
<dbReference type="Proteomes" id="UP000824267">
    <property type="component" value="Unassembled WGS sequence"/>
</dbReference>
<evidence type="ECO:0000256" key="1">
    <source>
        <dbReference type="SAM" id="SignalP"/>
    </source>
</evidence>
<accession>A0A9D1UIH1</accession>
<dbReference type="AlphaFoldDB" id="A0A9D1UIH1"/>
<sequence length="276" mass="32262">MKNKFFLITVLAFAVFGFSNLKAQQAAQQFKLNQRDSASRDVVYFCCTDRLILTNDNINRMNLDLVDSATGNELIRKYTHIVDKVNDSIILSTFRNGLLSELRSYGFEVAEVKKEDMPKQFDLRHHTVEVAQLELEEYSFVDSVSTMQGEHRAMQKMLNGIRLNAWIVYNGEDTNSMQMFFCDEQMTDEFHGFVEKESGKYYANYTLTRINPNDAYILSDYTAKVCARYFFNFLINRYVWFQTGGQDKNYYGINEDNELMYDSSPFDNFDIITQED</sequence>
<evidence type="ECO:0000313" key="3">
    <source>
        <dbReference type="Proteomes" id="UP000824267"/>
    </source>
</evidence>
<feature type="signal peptide" evidence="1">
    <location>
        <begin position="1"/>
        <end position="23"/>
    </location>
</feature>
<feature type="chain" id="PRO_5039109999" evidence="1">
    <location>
        <begin position="24"/>
        <end position="276"/>
    </location>
</feature>
<reference evidence="2" key="1">
    <citation type="journal article" date="2021" name="PeerJ">
        <title>Extensive microbial diversity within the chicken gut microbiome revealed by metagenomics and culture.</title>
        <authorList>
            <person name="Gilroy R."/>
            <person name="Ravi A."/>
            <person name="Getino M."/>
            <person name="Pursley I."/>
            <person name="Horton D.L."/>
            <person name="Alikhan N.F."/>
            <person name="Baker D."/>
            <person name="Gharbi K."/>
            <person name="Hall N."/>
            <person name="Watson M."/>
            <person name="Adriaenssens E.M."/>
            <person name="Foster-Nyarko E."/>
            <person name="Jarju S."/>
            <person name="Secka A."/>
            <person name="Antonio M."/>
            <person name="Oren A."/>
            <person name="Chaudhuri R.R."/>
            <person name="La Ragione R."/>
            <person name="Hildebrand F."/>
            <person name="Pallen M.J."/>
        </authorList>
    </citation>
    <scope>NUCLEOTIDE SEQUENCE</scope>
    <source>
        <strain evidence="2">Gambia16-930</strain>
    </source>
</reference>
<name>A0A9D1UIH1_9BACT</name>
<keyword evidence="1" id="KW-0732">Signal</keyword>
<gene>
    <name evidence="2" type="ORF">IAC47_05160</name>
</gene>
<evidence type="ECO:0000313" key="2">
    <source>
        <dbReference type="EMBL" id="HIW87645.1"/>
    </source>
</evidence>